<gene>
    <name evidence="3" type="ORF">RM779_15805</name>
</gene>
<feature type="region of interest" description="Disordered" evidence="1">
    <location>
        <begin position="170"/>
        <end position="196"/>
    </location>
</feature>
<dbReference type="Gene3D" id="3.40.50.1460">
    <property type="match status" value="1"/>
</dbReference>
<dbReference type="RefSeq" id="WP_311618333.1">
    <property type="nucleotide sequence ID" value="NZ_JAVREV010000007.1"/>
</dbReference>
<dbReference type="InterPro" id="IPR011600">
    <property type="entry name" value="Pept_C14_caspase"/>
</dbReference>
<evidence type="ECO:0000256" key="1">
    <source>
        <dbReference type="SAM" id="MobiDB-lite"/>
    </source>
</evidence>
<dbReference type="InterPro" id="IPR011990">
    <property type="entry name" value="TPR-like_helical_dom_sf"/>
</dbReference>
<dbReference type="NCBIfam" id="NF047832">
    <property type="entry name" value="caspase_w_EACC1"/>
    <property type="match status" value="1"/>
</dbReference>
<proteinExistence type="predicted"/>
<name>A0ABU2S5F0_9ACTN</name>
<feature type="domain" description="Peptidase C14 caspase" evidence="2">
    <location>
        <begin position="9"/>
        <end position="261"/>
    </location>
</feature>
<dbReference type="Proteomes" id="UP001183615">
    <property type="component" value="Unassembled WGS sequence"/>
</dbReference>
<accession>A0ABU2S5F0</accession>
<dbReference type="Pfam" id="PF00656">
    <property type="entry name" value="Peptidase_C14"/>
    <property type="match status" value="1"/>
</dbReference>
<evidence type="ECO:0000313" key="3">
    <source>
        <dbReference type="EMBL" id="MDT0444048.1"/>
    </source>
</evidence>
<sequence length="892" mass="96433">MAIPDPRKSRAVVVGIGDYAHDDLATMPAAATGASHLAGLLRDLSVWGLPQDHVTVLGAETSGVRILTAVKDAAVATEETLLVYFAGHGLRDLGGHLYLALADADPDYPQLGTLPYLQLRDLMRQSGHRARHRVTVLDCCYSGIAGGMSPTAAPSRDELAHALDERAHANGADEEEHGQGEDGHGDGHGDSYGDCVLTSAPAESRSFVRPGASFPEFTGELITTLGAGITGAGSLISLESTWLRVRDRMRSRGSPEPQHFAQNNATRHIHFHNRATRERRASEPGPGTSAAHLAALAAAERAARAVPDVLGRMRLLAEIAGATARVAPDRAGQFADEVIRAGRETTDPTQRALLMAKAATSLVALDPARARRLVDEAESTIQGLAELPTRASGLASLADALAATDRDRATWLVEEAEEVIDSLPNSRDKGDLLRRLSYCGVLDDTPEWRQRLVAEAENLRDADRYSDAFDEASRRSSRDALLADEARATADLQRRVEKLVRVAKDLVEHKHHHQALELLEEAAQTIPQVSHRKREMALYDLTGALPRGVGWAARTSPDRVIALLARARRLVDDLNDDDDRADRLEDLAKALSDVAWHLADTDPRRAVDLIRQAQGIIPHLAGSRQRALGDHVALALVQVGKGLVPVDAERAVELAHEAWGIASSQGDGLQKQWVSRDAVEVLAQAGGHLAGASPSRAEALIREAESLAHVLPEQERTRGLRAVAEALAKAGEAVAGTRPDRVDTFVRESERMALGLPGTEAKWPLSAIARALATAGKAVAGRDPDRAIRYAREAERVIRISPDGKEHKDLDLSRIMDLQVEIVTHRPAHADRAGRTAERFTDDMRRAHALYRLVKALVPVDTERAEPLAQTITDPLWKALALVEILRAHTAS</sequence>
<evidence type="ECO:0000259" key="2">
    <source>
        <dbReference type="Pfam" id="PF00656"/>
    </source>
</evidence>
<comment type="caution">
    <text evidence="3">The sequence shown here is derived from an EMBL/GenBank/DDBJ whole genome shotgun (WGS) entry which is preliminary data.</text>
</comment>
<evidence type="ECO:0000313" key="4">
    <source>
        <dbReference type="Proteomes" id="UP001183615"/>
    </source>
</evidence>
<reference evidence="4" key="1">
    <citation type="submission" date="2023-07" db="EMBL/GenBank/DDBJ databases">
        <title>30 novel species of actinomycetes from the DSMZ collection.</title>
        <authorList>
            <person name="Nouioui I."/>
        </authorList>
    </citation>
    <scope>NUCLEOTIDE SEQUENCE [LARGE SCALE GENOMIC DNA]</scope>
    <source>
        <strain evidence="4">DSM 41886</strain>
    </source>
</reference>
<organism evidence="3 4">
    <name type="scientific">Streptomyces johnsoniae</name>
    <dbReference type="NCBI Taxonomy" id="3075532"/>
    <lineage>
        <taxon>Bacteria</taxon>
        <taxon>Bacillati</taxon>
        <taxon>Actinomycetota</taxon>
        <taxon>Actinomycetes</taxon>
        <taxon>Kitasatosporales</taxon>
        <taxon>Streptomycetaceae</taxon>
        <taxon>Streptomyces</taxon>
    </lineage>
</organism>
<protein>
    <submittedName>
        <fullName evidence="3">Caspase family protein</fullName>
    </submittedName>
</protein>
<keyword evidence="4" id="KW-1185">Reference proteome</keyword>
<dbReference type="Gene3D" id="1.25.40.10">
    <property type="entry name" value="Tetratricopeptide repeat domain"/>
    <property type="match status" value="1"/>
</dbReference>
<dbReference type="EMBL" id="JAVREV010000007">
    <property type="protein sequence ID" value="MDT0444048.1"/>
    <property type="molecule type" value="Genomic_DNA"/>
</dbReference>
<feature type="compositionally biased region" description="Basic and acidic residues" evidence="1">
    <location>
        <begin position="177"/>
        <end position="191"/>
    </location>
</feature>